<dbReference type="InterPro" id="IPR003128">
    <property type="entry name" value="Villin_headpiece"/>
</dbReference>
<evidence type="ECO:0000313" key="7">
    <source>
        <dbReference type="Proteomes" id="UP000325081"/>
    </source>
</evidence>
<dbReference type="Gene3D" id="3.40.20.10">
    <property type="entry name" value="Severin"/>
    <property type="match status" value="4"/>
</dbReference>
<dbReference type="InterPro" id="IPR007122">
    <property type="entry name" value="Villin/Gelsolin"/>
</dbReference>
<dbReference type="Pfam" id="PF02209">
    <property type="entry name" value="VHP"/>
    <property type="match status" value="1"/>
</dbReference>
<dbReference type="FunFam" id="3.40.20.10:FF:000028">
    <property type="entry name" value="Villin-like 1"/>
    <property type="match status" value="1"/>
</dbReference>
<dbReference type="InterPro" id="IPR029006">
    <property type="entry name" value="ADF-H/Gelsolin-like_dom_sf"/>
</dbReference>
<dbReference type="EMBL" id="BKCP01010915">
    <property type="protein sequence ID" value="GER54081.1"/>
    <property type="molecule type" value="Genomic_DNA"/>
</dbReference>
<gene>
    <name evidence="6" type="ORF">STAS_31642</name>
</gene>
<dbReference type="CDD" id="cd11292">
    <property type="entry name" value="gelsolin_S3_like"/>
    <property type="match status" value="1"/>
</dbReference>
<feature type="domain" description="HP" evidence="5">
    <location>
        <begin position="573"/>
        <end position="638"/>
    </location>
</feature>
<dbReference type="Gene3D" id="1.10.950.10">
    <property type="entry name" value="Villin headpiece domain"/>
    <property type="match status" value="1"/>
</dbReference>
<proteinExistence type="inferred from homology"/>
<dbReference type="GO" id="GO:0007015">
    <property type="term" value="P:actin filament organization"/>
    <property type="evidence" value="ECO:0007669"/>
    <property type="project" value="UniProtKB-ARBA"/>
</dbReference>
<dbReference type="Pfam" id="PF00626">
    <property type="entry name" value="Gelsolin"/>
    <property type="match status" value="3"/>
</dbReference>
<dbReference type="PRINTS" id="PR00597">
    <property type="entry name" value="GELSOLIN"/>
</dbReference>
<evidence type="ECO:0000313" key="6">
    <source>
        <dbReference type="EMBL" id="GER54081.1"/>
    </source>
</evidence>
<name>A0A5A7RCK2_STRAF</name>
<dbReference type="InterPro" id="IPR036886">
    <property type="entry name" value="Villin_headpiece_dom_sf"/>
</dbReference>
<protein>
    <submittedName>
        <fullName evidence="6">Villin</fullName>
    </submittedName>
</protein>
<dbReference type="PANTHER" id="PTHR11977:SF138">
    <property type="entry name" value="VILLIN-4"/>
    <property type="match status" value="1"/>
</dbReference>
<reference evidence="7" key="1">
    <citation type="journal article" date="2019" name="Curr. Biol.">
        <title>Genome Sequence of Striga asiatica Provides Insight into the Evolution of Plant Parasitism.</title>
        <authorList>
            <person name="Yoshida S."/>
            <person name="Kim S."/>
            <person name="Wafula E.K."/>
            <person name="Tanskanen J."/>
            <person name="Kim Y.M."/>
            <person name="Honaas L."/>
            <person name="Yang Z."/>
            <person name="Spallek T."/>
            <person name="Conn C.E."/>
            <person name="Ichihashi Y."/>
            <person name="Cheong K."/>
            <person name="Cui S."/>
            <person name="Der J.P."/>
            <person name="Gundlach H."/>
            <person name="Jiao Y."/>
            <person name="Hori C."/>
            <person name="Ishida J.K."/>
            <person name="Kasahara H."/>
            <person name="Kiba T."/>
            <person name="Kim M.S."/>
            <person name="Koo N."/>
            <person name="Laohavisit A."/>
            <person name="Lee Y.H."/>
            <person name="Lumba S."/>
            <person name="McCourt P."/>
            <person name="Mortimer J.C."/>
            <person name="Mutuku J.M."/>
            <person name="Nomura T."/>
            <person name="Sasaki-Sekimoto Y."/>
            <person name="Seto Y."/>
            <person name="Wang Y."/>
            <person name="Wakatake T."/>
            <person name="Sakakibara H."/>
            <person name="Demura T."/>
            <person name="Yamaguchi S."/>
            <person name="Yoneyama K."/>
            <person name="Manabe R.I."/>
            <person name="Nelson D.C."/>
            <person name="Schulman A.H."/>
            <person name="Timko M.P."/>
            <person name="dePamphilis C.W."/>
            <person name="Choi D."/>
            <person name="Shirasu K."/>
        </authorList>
    </citation>
    <scope>NUCLEOTIDE SEQUENCE [LARGE SCALE GENOMIC DNA]</scope>
    <source>
        <strain evidence="7">cv. UVA1</strain>
    </source>
</reference>
<dbReference type="SUPFAM" id="SSF55753">
    <property type="entry name" value="Actin depolymerizing proteins"/>
    <property type="match status" value="3"/>
</dbReference>
<keyword evidence="3" id="KW-0009">Actin-binding</keyword>
<accession>A0A5A7RCK2</accession>
<dbReference type="Proteomes" id="UP000325081">
    <property type="component" value="Unassembled WGS sequence"/>
</dbReference>
<sequence length="638" mass="71428">MSVSMKDVDPAFQGAGQKAYPVVNNKSFVIISFADIWRIENFNPVTVPKSSHGKFFTGDSYVILKTTALKSGALRHDIHYWLGKDTSQPCIIPQEGGVASGFKHVEAEEHQTRLFVCKGKHVIQVKEVPFARSSLNHDDIFILDTTSKIFQFNGSNSSIQERAKALEVVQYIKDTYHDGKCEIAAIEDGRLMADAETGEFWGFFGGFAPLPRKTAANELKITDAGPSKLFCVEKGEALPIEADSLTRDLLDTHKCFILDCGVELFIWMGRNTSLNQRKAASSAVDELLRGQDRAKSHVSRVIEGFETVTFRSKFNSWPQTVSVTVSEEGRGKVAALLKRQGLNVKGLLKAETPKEETQLYIDCTGDLKVWRVNGQQRTLLSGFDQSKFYSGDCYIFQYSYPGEDKDEHLIGTWFGKHSIEKPKRRTPVTHTGRSALPEKSQRSRSMSFSPDRVRVRGRSPAFNALAANFENPNTRNLSTPPPMVRKVYPKSFTPDSANLASKSSAIAALSSTFEQPPPARQLMIPRSPSPKVSPEIPRPKSEAISRQNSVDTLKPPKPEPIQEDVKESEADDDEGLPVYPYDRLKTTSSDPVSDIDVTKRETYLSSAEFKEKFGMTKETFYKLPKWKQNKLKMSLQLF</sequence>
<dbReference type="PROSITE" id="PS51089">
    <property type="entry name" value="HP"/>
    <property type="match status" value="1"/>
</dbReference>
<dbReference type="GO" id="GO:0051014">
    <property type="term" value="P:actin filament severing"/>
    <property type="evidence" value="ECO:0007669"/>
    <property type="project" value="TreeGrafter"/>
</dbReference>
<evidence type="ECO:0000256" key="1">
    <source>
        <dbReference type="ARBA" id="ARBA00008418"/>
    </source>
</evidence>
<feature type="region of interest" description="Disordered" evidence="4">
    <location>
        <begin position="421"/>
        <end position="453"/>
    </location>
</feature>
<dbReference type="FunFam" id="1.10.950.10:FF:000004">
    <property type="entry name" value="Villin-like 1"/>
    <property type="match status" value="1"/>
</dbReference>
<dbReference type="GO" id="GO:0051693">
    <property type="term" value="P:actin filament capping"/>
    <property type="evidence" value="ECO:0007669"/>
    <property type="project" value="UniProtKB-KW"/>
</dbReference>
<comment type="similarity">
    <text evidence="1">Belongs to the villin/gelsolin family.</text>
</comment>
<dbReference type="CDD" id="cd11289">
    <property type="entry name" value="gelsolin_S2_like"/>
    <property type="match status" value="1"/>
</dbReference>
<evidence type="ECO:0000256" key="3">
    <source>
        <dbReference type="ARBA" id="ARBA00023203"/>
    </source>
</evidence>
<evidence type="ECO:0000256" key="2">
    <source>
        <dbReference type="ARBA" id="ARBA00022467"/>
    </source>
</evidence>
<dbReference type="SUPFAM" id="SSF47050">
    <property type="entry name" value="VHP, Villin headpiece domain"/>
    <property type="match status" value="1"/>
</dbReference>
<keyword evidence="2" id="KW-0117">Actin capping</keyword>
<dbReference type="SMART" id="SM00262">
    <property type="entry name" value="GEL"/>
    <property type="match status" value="3"/>
</dbReference>
<keyword evidence="7" id="KW-1185">Reference proteome</keyword>
<organism evidence="6 7">
    <name type="scientific">Striga asiatica</name>
    <name type="common">Asiatic witchweed</name>
    <name type="synonym">Buchnera asiatica</name>
    <dbReference type="NCBI Taxonomy" id="4170"/>
    <lineage>
        <taxon>Eukaryota</taxon>
        <taxon>Viridiplantae</taxon>
        <taxon>Streptophyta</taxon>
        <taxon>Embryophyta</taxon>
        <taxon>Tracheophyta</taxon>
        <taxon>Spermatophyta</taxon>
        <taxon>Magnoliopsida</taxon>
        <taxon>eudicotyledons</taxon>
        <taxon>Gunneridae</taxon>
        <taxon>Pentapetalae</taxon>
        <taxon>asterids</taxon>
        <taxon>lamiids</taxon>
        <taxon>Lamiales</taxon>
        <taxon>Orobanchaceae</taxon>
        <taxon>Buchnereae</taxon>
        <taxon>Striga</taxon>
    </lineage>
</organism>
<comment type="caution">
    <text evidence="6">The sequence shown here is derived from an EMBL/GenBank/DDBJ whole genome shotgun (WGS) entry which is preliminary data.</text>
</comment>
<dbReference type="SUPFAM" id="SSF82754">
    <property type="entry name" value="C-terminal, gelsolin-like domain of Sec23/24"/>
    <property type="match status" value="1"/>
</dbReference>
<dbReference type="AlphaFoldDB" id="A0A5A7RCK2"/>
<dbReference type="SMART" id="SM00153">
    <property type="entry name" value="VHP"/>
    <property type="match status" value="1"/>
</dbReference>
<dbReference type="OrthoDB" id="6375767at2759"/>
<evidence type="ECO:0000259" key="5">
    <source>
        <dbReference type="PROSITE" id="PS51089"/>
    </source>
</evidence>
<dbReference type="InterPro" id="IPR036180">
    <property type="entry name" value="Gelsolin-like_dom_sf"/>
</dbReference>
<evidence type="ECO:0000256" key="4">
    <source>
        <dbReference type="SAM" id="MobiDB-lite"/>
    </source>
</evidence>
<dbReference type="InterPro" id="IPR007123">
    <property type="entry name" value="Gelsolin-like_dom"/>
</dbReference>
<dbReference type="GO" id="GO:0051015">
    <property type="term" value="F:actin filament binding"/>
    <property type="evidence" value="ECO:0007669"/>
    <property type="project" value="InterPro"/>
</dbReference>
<dbReference type="PANTHER" id="PTHR11977">
    <property type="entry name" value="VILLIN"/>
    <property type="match status" value="1"/>
</dbReference>
<feature type="region of interest" description="Disordered" evidence="4">
    <location>
        <begin position="513"/>
        <end position="592"/>
    </location>
</feature>